<dbReference type="Gene3D" id="1.25.10.10">
    <property type="entry name" value="Leucine-rich Repeat Variant"/>
    <property type="match status" value="1"/>
</dbReference>
<dbReference type="RefSeq" id="WP_047180272.1">
    <property type="nucleotide sequence ID" value="NZ_CP086102.1"/>
</dbReference>
<evidence type="ECO:0008006" key="4">
    <source>
        <dbReference type="Google" id="ProtNLM"/>
    </source>
</evidence>
<evidence type="ECO:0000313" key="3">
    <source>
        <dbReference type="Proteomes" id="UP000470951"/>
    </source>
</evidence>
<dbReference type="EMBL" id="JAAGMK010000127">
    <property type="protein sequence ID" value="NEB83569.1"/>
    <property type="molecule type" value="Genomic_DNA"/>
</dbReference>
<sequence>MMNPKLLRLVDELGSLDEETASQALDELEMTLTPQGLVFDEGSPECIPLMLDLALEQRTVLGSALMYYLANVYCSAAWTWRRVRSEAAPERRSVYDAGVAWEEAVAAGYEAVLPRVLTLARGPGETSLRGACVLLLGGAVEQRRVLVPALQQFFDQVSEESLKIDAIEAVANLGAGHRSDEPIRSAVMAWLRTRLHDATPGIRLGAALSMMARVDDGERDALLDVVVDSIHRGAPTVDGAVWLSGKGIGWALDRRLPLPRG</sequence>
<organism evidence="1">
    <name type="scientific">Streptomyces anulatus</name>
    <name type="common">Streptomyces chrysomallus</name>
    <dbReference type="NCBI Taxonomy" id="1892"/>
    <lineage>
        <taxon>Bacteria</taxon>
        <taxon>Bacillati</taxon>
        <taxon>Actinomycetota</taxon>
        <taxon>Actinomycetes</taxon>
        <taxon>Kitasatosporales</taxon>
        <taxon>Streptomycetaceae</taxon>
        <taxon>Streptomyces</taxon>
    </lineage>
</organism>
<evidence type="ECO:0000313" key="1">
    <source>
        <dbReference type="EMBL" id="NEB83569.1"/>
    </source>
</evidence>
<dbReference type="InterPro" id="IPR011989">
    <property type="entry name" value="ARM-like"/>
</dbReference>
<name>A0A6G3SL00_STRAQ</name>
<dbReference type="Proteomes" id="UP000470951">
    <property type="component" value="Unassembled WGS sequence"/>
</dbReference>
<gene>
    <name evidence="1" type="ORF">G3I43_05125</name>
    <name evidence="2" type="ORF">G3I58_04615</name>
</gene>
<dbReference type="EMBL" id="JAAGMS010000057">
    <property type="protein sequence ID" value="NEB97292.1"/>
    <property type="molecule type" value="Genomic_DNA"/>
</dbReference>
<accession>A0A6G3SL00</accession>
<dbReference type="AlphaFoldDB" id="A0A6G3SL00"/>
<proteinExistence type="predicted"/>
<protein>
    <recommendedName>
        <fullName evidence="4">HEAT repeat domain-containing protein</fullName>
    </recommendedName>
</protein>
<reference evidence="1 3" key="1">
    <citation type="submission" date="2020-01" db="EMBL/GenBank/DDBJ databases">
        <title>Insect and environment-associated Actinomycetes.</title>
        <authorList>
            <person name="Currrie C."/>
            <person name="Chevrette M."/>
            <person name="Carlson C."/>
            <person name="Stubbendieck R."/>
            <person name="Wendt-Pienkowski E."/>
        </authorList>
    </citation>
    <scope>NUCLEOTIDE SEQUENCE</scope>
    <source>
        <strain evidence="1">SID505</strain>
        <strain evidence="2 3">SID7903</strain>
    </source>
</reference>
<comment type="caution">
    <text evidence="1">The sequence shown here is derived from an EMBL/GenBank/DDBJ whole genome shotgun (WGS) entry which is preliminary data.</text>
</comment>
<dbReference type="SUPFAM" id="SSF48371">
    <property type="entry name" value="ARM repeat"/>
    <property type="match status" value="1"/>
</dbReference>
<evidence type="ECO:0000313" key="2">
    <source>
        <dbReference type="EMBL" id="NEB97292.1"/>
    </source>
</evidence>
<dbReference type="InterPro" id="IPR016024">
    <property type="entry name" value="ARM-type_fold"/>
</dbReference>